<feature type="compositionally biased region" description="Basic and acidic residues" evidence="1">
    <location>
        <begin position="102"/>
        <end position="112"/>
    </location>
</feature>
<keyword evidence="2" id="KW-0812">Transmembrane</keyword>
<dbReference type="Proteomes" id="UP000572268">
    <property type="component" value="Unassembled WGS sequence"/>
</dbReference>
<sequence length="235" mass="25459">LRSREPLEMRFEDPPTGEHADRSRSAKPKKSEERDAETTVLAKASSIQSPPPKSATPKATPRKTTVASAKSKPPKTLAKTVNEKDIAKAVSAEKRKNKRETRKSEPAGERAKSFGMRKPTGLSPPAESEAADHHPVGSKRSLSVTPFETAPISKRQKRKSAVPQKKASTVRAASIEFTCDYSGACPLELVIFRVMKKPESGMLTRPLPMAAMALTAVGGVLTAWFYLGIKGLSKL</sequence>
<organism evidence="4 6">
    <name type="scientific">Perkinsus olseni</name>
    <name type="common">Perkinsus atlanticus</name>
    <dbReference type="NCBI Taxonomy" id="32597"/>
    <lineage>
        <taxon>Eukaryota</taxon>
        <taxon>Sar</taxon>
        <taxon>Alveolata</taxon>
        <taxon>Perkinsozoa</taxon>
        <taxon>Perkinsea</taxon>
        <taxon>Perkinsida</taxon>
        <taxon>Perkinsidae</taxon>
        <taxon>Perkinsus</taxon>
    </lineage>
</organism>
<feature type="transmembrane region" description="Helical" evidence="2">
    <location>
        <begin position="207"/>
        <end position="227"/>
    </location>
</feature>
<feature type="compositionally biased region" description="Basic and acidic residues" evidence="1">
    <location>
        <begin position="1"/>
        <end position="37"/>
    </location>
</feature>
<keyword evidence="2" id="KW-0472">Membrane</keyword>
<dbReference type="EMBL" id="JABAHT010001445">
    <property type="protein sequence ID" value="KAF4649106.1"/>
    <property type="molecule type" value="Genomic_DNA"/>
</dbReference>
<dbReference type="Proteomes" id="UP000570595">
    <property type="component" value="Unassembled WGS sequence"/>
</dbReference>
<dbReference type="AlphaFoldDB" id="A0A7J6KUE5"/>
<comment type="caution">
    <text evidence="4">The sequence shown here is derived from an EMBL/GenBank/DDBJ whole genome shotgun (WGS) entry which is preliminary data.</text>
</comment>
<evidence type="ECO:0000256" key="2">
    <source>
        <dbReference type="SAM" id="Phobius"/>
    </source>
</evidence>
<gene>
    <name evidence="4" type="ORF">FOL46_001162</name>
    <name evidence="3" type="ORF">FOZ61_001731</name>
</gene>
<dbReference type="OrthoDB" id="10561390at2759"/>
<evidence type="ECO:0000256" key="1">
    <source>
        <dbReference type="SAM" id="MobiDB-lite"/>
    </source>
</evidence>
<evidence type="ECO:0000313" key="5">
    <source>
        <dbReference type="Proteomes" id="UP000570595"/>
    </source>
</evidence>
<feature type="region of interest" description="Disordered" evidence="1">
    <location>
        <begin position="1"/>
        <end position="166"/>
    </location>
</feature>
<evidence type="ECO:0000313" key="3">
    <source>
        <dbReference type="EMBL" id="KAF4649106.1"/>
    </source>
</evidence>
<feature type="compositionally biased region" description="Basic and acidic residues" evidence="1">
    <location>
        <begin position="81"/>
        <end position="94"/>
    </location>
</feature>
<protein>
    <submittedName>
        <fullName evidence="4">Uncharacterized protein</fullName>
    </submittedName>
</protein>
<name>A0A7J6KUE5_PEROL</name>
<proteinExistence type="predicted"/>
<dbReference type="EMBL" id="JABANN010001317">
    <property type="protein sequence ID" value="KAF4650171.1"/>
    <property type="molecule type" value="Genomic_DNA"/>
</dbReference>
<keyword evidence="2" id="KW-1133">Transmembrane helix</keyword>
<evidence type="ECO:0000313" key="4">
    <source>
        <dbReference type="EMBL" id="KAF4650171.1"/>
    </source>
</evidence>
<reference evidence="5 6" key="1">
    <citation type="submission" date="2020-04" db="EMBL/GenBank/DDBJ databases">
        <title>Perkinsus olseni comparative genomics.</title>
        <authorList>
            <person name="Bogema D.R."/>
        </authorList>
    </citation>
    <scope>NUCLEOTIDE SEQUENCE [LARGE SCALE GENOMIC DNA]</scope>
    <source>
        <strain evidence="3">ATCC PRA-179</strain>
        <strain evidence="4">ATCC PRA-31</strain>
    </source>
</reference>
<evidence type="ECO:0000313" key="6">
    <source>
        <dbReference type="Proteomes" id="UP000572268"/>
    </source>
</evidence>
<feature type="non-terminal residue" evidence="4">
    <location>
        <position position="235"/>
    </location>
</feature>
<accession>A0A7J6KUE5</accession>